<name>A0ABD6EK33_9BILA</name>
<comment type="caution">
    <text evidence="2">The sequence shown here is derived from an EMBL/GenBank/DDBJ whole genome shotgun (WGS) entry which is preliminary data.</text>
</comment>
<keyword evidence="3" id="KW-1185">Reference proteome</keyword>
<gene>
    <name evidence="2" type="ORF">AB6A40_006830</name>
</gene>
<dbReference type="AlphaFoldDB" id="A0ABD6EK33"/>
<feature type="transmembrane region" description="Helical" evidence="1">
    <location>
        <begin position="82"/>
        <end position="104"/>
    </location>
</feature>
<proteinExistence type="predicted"/>
<dbReference type="EMBL" id="JBGFUD010005097">
    <property type="protein sequence ID" value="MFH4980121.1"/>
    <property type="molecule type" value="Genomic_DNA"/>
</dbReference>
<evidence type="ECO:0000313" key="2">
    <source>
        <dbReference type="EMBL" id="MFH4980121.1"/>
    </source>
</evidence>
<feature type="transmembrane region" description="Helical" evidence="1">
    <location>
        <begin position="194"/>
        <end position="222"/>
    </location>
</feature>
<organism evidence="2 3">
    <name type="scientific">Gnathostoma spinigerum</name>
    <dbReference type="NCBI Taxonomy" id="75299"/>
    <lineage>
        <taxon>Eukaryota</taxon>
        <taxon>Metazoa</taxon>
        <taxon>Ecdysozoa</taxon>
        <taxon>Nematoda</taxon>
        <taxon>Chromadorea</taxon>
        <taxon>Rhabditida</taxon>
        <taxon>Spirurina</taxon>
        <taxon>Gnathostomatomorpha</taxon>
        <taxon>Gnathostomatoidea</taxon>
        <taxon>Gnathostomatidae</taxon>
        <taxon>Gnathostoma</taxon>
    </lineage>
</organism>
<keyword evidence="1" id="KW-0472">Membrane</keyword>
<dbReference type="Proteomes" id="UP001608902">
    <property type="component" value="Unassembled WGS sequence"/>
</dbReference>
<evidence type="ECO:0000256" key="1">
    <source>
        <dbReference type="SAM" id="Phobius"/>
    </source>
</evidence>
<evidence type="ECO:0000313" key="3">
    <source>
        <dbReference type="Proteomes" id="UP001608902"/>
    </source>
</evidence>
<sequence>MNLRWFESCPFSVWPSLDGEECSDPPRYLTWRRSSTVTSLNVHDIFDKIYYYSVSRGLFQFSDYSFLRISHLFHQSIQSDSILMLLSLTVFIDTVAKLCVYEAFSCLPKWRMRWESQLLYKHGKSFILERIVLIGFIVVPSMKNITNNSIEEIGIFTVWYFLMWSVYSLSVIISYRFEILHLEEESITSNVFSYICLGAVSFAAAVISATMISTSLIASYYLSPFHSLLMLSESCWLCVRSIYNLFRLLLETFYRDDSDKFKFRLCLLKSLVIILLEIISVSRFCVVAICGFFLLDKLAGLLFIVLARRRILLLYSCIYDCFRHDELLNMTTDDPLL</sequence>
<keyword evidence="1" id="KW-1133">Transmembrane helix</keyword>
<accession>A0ABD6EK33</accession>
<protein>
    <submittedName>
        <fullName evidence="2">Uncharacterized protein</fullName>
    </submittedName>
</protein>
<feature type="transmembrane region" description="Helical" evidence="1">
    <location>
        <begin position="228"/>
        <end position="250"/>
    </location>
</feature>
<feature type="transmembrane region" description="Helical" evidence="1">
    <location>
        <begin position="154"/>
        <end position="173"/>
    </location>
</feature>
<feature type="transmembrane region" description="Helical" evidence="1">
    <location>
        <begin position="125"/>
        <end position="142"/>
    </location>
</feature>
<feature type="transmembrane region" description="Helical" evidence="1">
    <location>
        <begin position="271"/>
        <end position="295"/>
    </location>
</feature>
<keyword evidence="1" id="KW-0812">Transmembrane</keyword>
<reference evidence="2 3" key="1">
    <citation type="submission" date="2024-08" db="EMBL/GenBank/DDBJ databases">
        <title>Gnathostoma spinigerum genome.</title>
        <authorList>
            <person name="Gonzalez-Bertolin B."/>
            <person name="Monzon S."/>
            <person name="Zaballos A."/>
            <person name="Jimenez P."/>
            <person name="Dekumyoy P."/>
            <person name="Varona S."/>
            <person name="Cuesta I."/>
            <person name="Sumanam S."/>
            <person name="Adisakwattana P."/>
            <person name="Gasser R.B."/>
            <person name="Hernandez-Gonzalez A."/>
            <person name="Young N.D."/>
            <person name="Perteguer M.J."/>
        </authorList>
    </citation>
    <scope>NUCLEOTIDE SEQUENCE [LARGE SCALE GENOMIC DNA]</scope>
    <source>
        <strain evidence="2">AL3</strain>
        <tissue evidence="2">Liver</tissue>
    </source>
</reference>